<evidence type="ECO:0000313" key="4">
    <source>
        <dbReference type="Proteomes" id="UP000190973"/>
    </source>
</evidence>
<comment type="caution">
    <text evidence="3">The sequence shown here is derived from an EMBL/GenBank/DDBJ whole genome shotgun (WGS) entry which is preliminary data.</text>
</comment>
<protein>
    <submittedName>
        <fullName evidence="3">TraB family protein</fullName>
    </submittedName>
</protein>
<dbReference type="Proteomes" id="UP000190973">
    <property type="component" value="Unassembled WGS sequence"/>
</dbReference>
<reference evidence="3 4" key="1">
    <citation type="submission" date="2016-05" db="EMBL/GenBank/DDBJ databases">
        <title>Microbial solvent formation.</title>
        <authorList>
            <person name="Poehlein A."/>
            <person name="Montoya Solano J.D."/>
            <person name="Flitsch S."/>
            <person name="Krabben P."/>
            <person name="Duerre P."/>
            <person name="Daniel R."/>
        </authorList>
    </citation>
    <scope>NUCLEOTIDE SEQUENCE [LARGE SCALE GENOMIC DNA]</scope>
    <source>
        <strain evidence="3 4">DSM 53</strain>
    </source>
</reference>
<sequence>MKRINMKIITSIFAILTILLTPCSAFANDNGALSEPTKGFIWEATNGDNSIYLVGTMHPAPKDINFFNNNINEIIKNTDGLATEVDLTDKENIKELQDYMLNNIYLNNGEIRDFLTGDEEKILYNILIDHKLTYDDVKKLNSNGLILALNNQGCTLNGFTGPMFDLLLQEKYKELNKEVISLESIKEQMDAASCNMDTLKNYIDKYNRNSLEEEKKYENELFNGYKNGDYSVGESAIKMQQENKETYKKILVDRNLKMADKIENLSKSDKKYMVAVGYLHYFGEDSLLKLLEKKGYTIKPIN</sequence>
<proteinExistence type="predicted"/>
<evidence type="ECO:0000256" key="2">
    <source>
        <dbReference type="SAM" id="SignalP"/>
    </source>
</evidence>
<evidence type="ECO:0000313" key="3">
    <source>
        <dbReference type="EMBL" id="OOM60457.1"/>
    </source>
</evidence>
<dbReference type="RefSeq" id="WP_173715073.1">
    <property type="nucleotide sequence ID" value="NZ_JABTAE010000001.1"/>
</dbReference>
<dbReference type="InterPro" id="IPR047111">
    <property type="entry name" value="YbaP-like"/>
</dbReference>
<feature type="coiled-coil region" evidence="1">
    <location>
        <begin position="172"/>
        <end position="209"/>
    </location>
</feature>
<name>A0A1S8S4T2_CLOBE</name>
<feature type="signal peptide" evidence="2">
    <location>
        <begin position="1"/>
        <end position="27"/>
    </location>
</feature>
<dbReference type="InterPro" id="IPR002816">
    <property type="entry name" value="TraB/PrgY/GumN_fam"/>
</dbReference>
<accession>A0A1S8S4T2</accession>
<dbReference type="Pfam" id="PF01963">
    <property type="entry name" value="TraB_PrgY_gumN"/>
    <property type="match status" value="1"/>
</dbReference>
<dbReference type="PANTHER" id="PTHR40590:SF1">
    <property type="entry name" value="CYTOPLASMIC PROTEIN"/>
    <property type="match status" value="1"/>
</dbReference>
<dbReference type="CDD" id="cd14789">
    <property type="entry name" value="Tiki"/>
    <property type="match status" value="1"/>
</dbReference>
<organism evidence="3 4">
    <name type="scientific">Clostridium beijerinckii</name>
    <name type="common">Clostridium MP</name>
    <dbReference type="NCBI Taxonomy" id="1520"/>
    <lineage>
        <taxon>Bacteria</taxon>
        <taxon>Bacillati</taxon>
        <taxon>Bacillota</taxon>
        <taxon>Clostridia</taxon>
        <taxon>Eubacteriales</taxon>
        <taxon>Clostridiaceae</taxon>
        <taxon>Clostridium</taxon>
    </lineage>
</organism>
<feature type="chain" id="PRO_5010550609" evidence="2">
    <location>
        <begin position="28"/>
        <end position="302"/>
    </location>
</feature>
<dbReference type="EMBL" id="LZZI01000050">
    <property type="protein sequence ID" value="OOM60457.1"/>
    <property type="molecule type" value="Genomic_DNA"/>
</dbReference>
<dbReference type="PANTHER" id="PTHR40590">
    <property type="entry name" value="CYTOPLASMIC PROTEIN-RELATED"/>
    <property type="match status" value="1"/>
</dbReference>
<gene>
    <name evidence="3" type="ORF">CLBCK_28590</name>
</gene>
<dbReference type="AlphaFoldDB" id="A0A1S8S4T2"/>
<evidence type="ECO:0000256" key="1">
    <source>
        <dbReference type="SAM" id="Coils"/>
    </source>
</evidence>
<keyword evidence="2" id="KW-0732">Signal</keyword>
<keyword evidence="1" id="KW-0175">Coiled coil</keyword>